<protein>
    <submittedName>
        <fullName evidence="2">Putative secreted peptide</fullName>
    </submittedName>
</protein>
<feature type="chain" id="PRO_5014623627" evidence="1">
    <location>
        <begin position="21"/>
        <end position="90"/>
    </location>
</feature>
<accession>A0A2M3ZQ59</accession>
<feature type="signal peptide" evidence="1">
    <location>
        <begin position="1"/>
        <end position="20"/>
    </location>
</feature>
<dbReference type="AlphaFoldDB" id="A0A2M3ZQ59"/>
<organism evidence="2">
    <name type="scientific">Anopheles braziliensis</name>
    <dbReference type="NCBI Taxonomy" id="58242"/>
    <lineage>
        <taxon>Eukaryota</taxon>
        <taxon>Metazoa</taxon>
        <taxon>Ecdysozoa</taxon>
        <taxon>Arthropoda</taxon>
        <taxon>Hexapoda</taxon>
        <taxon>Insecta</taxon>
        <taxon>Pterygota</taxon>
        <taxon>Neoptera</taxon>
        <taxon>Endopterygota</taxon>
        <taxon>Diptera</taxon>
        <taxon>Nematocera</taxon>
        <taxon>Culicoidea</taxon>
        <taxon>Culicidae</taxon>
        <taxon>Anophelinae</taxon>
        <taxon>Anopheles</taxon>
    </lineage>
</organism>
<reference evidence="2" key="1">
    <citation type="submission" date="2018-01" db="EMBL/GenBank/DDBJ databases">
        <title>An insight into the sialome of Amazonian anophelines.</title>
        <authorList>
            <person name="Ribeiro J.M."/>
            <person name="Scarpassa V."/>
            <person name="Calvo E."/>
        </authorList>
    </citation>
    <scope>NUCLEOTIDE SEQUENCE</scope>
    <source>
        <tissue evidence="2">Salivary glands</tissue>
    </source>
</reference>
<evidence type="ECO:0000313" key="2">
    <source>
        <dbReference type="EMBL" id="MBW30590.1"/>
    </source>
</evidence>
<sequence length="90" mass="9316">MYRILLAWCLAGLGGRTVIGATVAPGTLPSSLTMLIFLAIAIFSPTGFGFCAKACCCCCCCCSGCCCCSPPFGPSVSMAMFSFSVDDETR</sequence>
<proteinExistence type="predicted"/>
<evidence type="ECO:0000256" key="1">
    <source>
        <dbReference type="SAM" id="SignalP"/>
    </source>
</evidence>
<keyword evidence="1" id="KW-0732">Signal</keyword>
<name>A0A2M3ZQ59_9DIPT</name>
<dbReference type="EMBL" id="GGFM01009839">
    <property type="protein sequence ID" value="MBW30590.1"/>
    <property type="molecule type" value="Transcribed_RNA"/>
</dbReference>